<evidence type="ECO:0000256" key="1">
    <source>
        <dbReference type="ARBA" id="ARBA00022837"/>
    </source>
</evidence>
<dbReference type="InterPro" id="IPR018247">
    <property type="entry name" value="EF_Hand_1_Ca_BS"/>
</dbReference>
<dbReference type="Proteomes" id="UP001208570">
    <property type="component" value="Unassembled WGS sequence"/>
</dbReference>
<dbReference type="SUPFAM" id="SSF47473">
    <property type="entry name" value="EF-hand"/>
    <property type="match status" value="1"/>
</dbReference>
<name>A0AAD9N0C3_9ANNE</name>
<gene>
    <name evidence="2" type="ORF">LSH36_446g02050</name>
</gene>
<dbReference type="AlphaFoldDB" id="A0AAD9N0C3"/>
<dbReference type="EMBL" id="JAODUP010000446">
    <property type="protein sequence ID" value="KAK2149574.1"/>
    <property type="molecule type" value="Genomic_DNA"/>
</dbReference>
<keyword evidence="3" id="KW-1185">Reference proteome</keyword>
<proteinExistence type="predicted"/>
<comment type="caution">
    <text evidence="2">The sequence shown here is derived from an EMBL/GenBank/DDBJ whole genome shotgun (WGS) entry which is preliminary data.</text>
</comment>
<evidence type="ECO:0000313" key="3">
    <source>
        <dbReference type="Proteomes" id="UP001208570"/>
    </source>
</evidence>
<dbReference type="PROSITE" id="PS00018">
    <property type="entry name" value="EF_HAND_1"/>
    <property type="match status" value="2"/>
</dbReference>
<evidence type="ECO:0000313" key="2">
    <source>
        <dbReference type="EMBL" id="KAK2149574.1"/>
    </source>
</evidence>
<protein>
    <submittedName>
        <fullName evidence="2">Uncharacterized protein</fullName>
    </submittedName>
</protein>
<accession>A0AAD9N0C3</accession>
<dbReference type="Gene3D" id="1.10.238.10">
    <property type="entry name" value="EF-hand"/>
    <property type="match status" value="1"/>
</dbReference>
<sequence>MSFFRDILNAIADIFNPISRVQLSDFQKRKILHEFDTFYGIQVLIVLSMLSPRSAVRHSNVNKCQLDGGFKLAPFCSEWHICKLSGWKDGSPKYKRCQELFREIWSNLQVEGDSDTDGSISQEEWLNMWTNIYRGKLAYEREKAKHKSDENSDGVIDAEEFEYTLSDGFNMPAKDCRNAFMMFSEAGQKKVDLPYFRQLALQYYLSTDPVALGNFINGRLSYE</sequence>
<organism evidence="2 3">
    <name type="scientific">Paralvinella palmiformis</name>
    <dbReference type="NCBI Taxonomy" id="53620"/>
    <lineage>
        <taxon>Eukaryota</taxon>
        <taxon>Metazoa</taxon>
        <taxon>Spiralia</taxon>
        <taxon>Lophotrochozoa</taxon>
        <taxon>Annelida</taxon>
        <taxon>Polychaeta</taxon>
        <taxon>Sedentaria</taxon>
        <taxon>Canalipalpata</taxon>
        <taxon>Terebellida</taxon>
        <taxon>Terebelliformia</taxon>
        <taxon>Alvinellidae</taxon>
        <taxon>Paralvinella</taxon>
    </lineage>
</organism>
<keyword evidence="1" id="KW-0106">Calcium</keyword>
<dbReference type="InterPro" id="IPR011992">
    <property type="entry name" value="EF-hand-dom_pair"/>
</dbReference>
<reference evidence="2" key="1">
    <citation type="journal article" date="2023" name="Mol. Biol. Evol.">
        <title>Third-Generation Sequencing Reveals the Adaptive Role of the Epigenome in Three Deep-Sea Polychaetes.</title>
        <authorList>
            <person name="Perez M."/>
            <person name="Aroh O."/>
            <person name="Sun Y."/>
            <person name="Lan Y."/>
            <person name="Juniper S.K."/>
            <person name="Young C.R."/>
            <person name="Angers B."/>
            <person name="Qian P.Y."/>
        </authorList>
    </citation>
    <scope>NUCLEOTIDE SEQUENCE</scope>
    <source>
        <strain evidence="2">P08H-3</strain>
    </source>
</reference>